<organism evidence="1 2">
    <name type="scientific">Paenibacillus algorifonticola</name>
    <dbReference type="NCBI Taxonomy" id="684063"/>
    <lineage>
        <taxon>Bacteria</taxon>
        <taxon>Bacillati</taxon>
        <taxon>Bacillota</taxon>
        <taxon>Bacilli</taxon>
        <taxon>Bacillales</taxon>
        <taxon>Paenibacillaceae</taxon>
        <taxon>Paenibacillus</taxon>
    </lineage>
</organism>
<dbReference type="EMBL" id="FONN01000019">
    <property type="protein sequence ID" value="SFF23026.1"/>
    <property type="molecule type" value="Genomic_DNA"/>
</dbReference>
<reference evidence="2" key="1">
    <citation type="submission" date="2016-10" db="EMBL/GenBank/DDBJ databases">
        <authorList>
            <person name="Varghese N."/>
            <person name="Submissions S."/>
        </authorList>
    </citation>
    <scope>NUCLEOTIDE SEQUENCE [LARGE SCALE GENOMIC DNA]</scope>
    <source>
        <strain evidence="2">CGMCC 1.10223</strain>
    </source>
</reference>
<keyword evidence="2" id="KW-1185">Reference proteome</keyword>
<evidence type="ECO:0008006" key="3">
    <source>
        <dbReference type="Google" id="ProtNLM"/>
    </source>
</evidence>
<accession>A0A1I2H2I8</accession>
<dbReference type="OrthoDB" id="1955612at2"/>
<evidence type="ECO:0000313" key="1">
    <source>
        <dbReference type="EMBL" id="SFF23026.1"/>
    </source>
</evidence>
<proteinExistence type="predicted"/>
<evidence type="ECO:0000313" key="2">
    <source>
        <dbReference type="Proteomes" id="UP000183410"/>
    </source>
</evidence>
<dbReference type="RefSeq" id="WP_046233680.1">
    <property type="nucleotide sequence ID" value="NZ_FONN01000019.1"/>
</dbReference>
<protein>
    <recommendedName>
        <fullName evidence="3">Bacteriophage lambda head decoration protein D</fullName>
    </recommendedName>
</protein>
<sequence length="121" mass="12806">MKFTSQTYGNTKEILKTPDHYVDIPVTVDDTGITAVDGKKIVPAGTIIGNGMLADPTKLAKKAVTTTGVSNAEGVLQYDVDVTYGPAPGAMIIHGYIDKTKLPVQPTADEITALKQITFIA</sequence>
<dbReference type="AlphaFoldDB" id="A0A1I2H2I8"/>
<dbReference type="Proteomes" id="UP000183410">
    <property type="component" value="Unassembled WGS sequence"/>
</dbReference>
<name>A0A1I2H2I8_9BACL</name>
<gene>
    <name evidence="1" type="ORF">SAMN04487969_11965</name>
</gene>